<evidence type="ECO:0000256" key="1">
    <source>
        <dbReference type="ARBA" id="ARBA00004141"/>
    </source>
</evidence>
<protein>
    <submittedName>
        <fullName evidence="10">Two pore domain potassium channel family protein</fullName>
    </submittedName>
</protein>
<dbReference type="PANTHER" id="PTHR11537:SF254">
    <property type="entry name" value="POTASSIUM VOLTAGE-GATED CHANNEL PROTEIN SHAB"/>
    <property type="match status" value="1"/>
</dbReference>
<gene>
    <name evidence="10" type="ORF">DVK44_03480</name>
</gene>
<dbReference type="GO" id="GO:0008076">
    <property type="term" value="C:voltage-gated potassium channel complex"/>
    <property type="evidence" value="ECO:0007669"/>
    <property type="project" value="InterPro"/>
</dbReference>
<dbReference type="Gene3D" id="1.10.287.70">
    <property type="match status" value="1"/>
</dbReference>
<evidence type="ECO:0000256" key="5">
    <source>
        <dbReference type="ARBA" id="ARBA00023065"/>
    </source>
</evidence>
<feature type="transmembrane region" description="Helical" evidence="8">
    <location>
        <begin position="40"/>
        <end position="59"/>
    </location>
</feature>
<proteinExistence type="predicted"/>
<evidence type="ECO:0000256" key="2">
    <source>
        <dbReference type="ARBA" id="ARBA00022448"/>
    </source>
</evidence>
<keyword evidence="2" id="KW-0813">Transport</keyword>
<feature type="domain" description="Potassium channel" evidence="9">
    <location>
        <begin position="162"/>
        <end position="227"/>
    </location>
</feature>
<keyword evidence="3 8" id="KW-0812">Transmembrane</keyword>
<evidence type="ECO:0000256" key="6">
    <source>
        <dbReference type="ARBA" id="ARBA00023136"/>
    </source>
</evidence>
<evidence type="ECO:0000256" key="7">
    <source>
        <dbReference type="ARBA" id="ARBA00023303"/>
    </source>
</evidence>
<sequence>MTSSRKRVAGPVTAARRDAGAMHVRNGPARQRAWERRTELPLLVASLLFLACYTVRVLARAAPVWHGLALAGTVLIWAVFAVDYGVRLVLSGRGLRFVRSHWLDTVVLALPLLRPLRIVNAYVALRHRRGRPRFSLYGRVMAYAGTASALLSFAASLAVYQQERDSPGATIRTFGDAVWWACSAITTVGYGDVTPVTPLGRLCAVFLMVCGLALLGAVTGSFSSWLIQVFGREDRDGRTDREDR</sequence>
<feature type="transmembrane region" description="Helical" evidence="8">
    <location>
        <begin position="136"/>
        <end position="160"/>
    </location>
</feature>
<reference evidence="11" key="1">
    <citation type="submission" date="2018-07" db="EMBL/GenBank/DDBJ databases">
        <authorList>
            <person name="Zhao J."/>
        </authorList>
    </citation>
    <scope>NUCLEOTIDE SEQUENCE [LARGE SCALE GENOMIC DNA]</scope>
    <source>
        <strain evidence="11">GSSD-12</strain>
    </source>
</reference>
<feature type="transmembrane region" description="Helical" evidence="8">
    <location>
        <begin position="204"/>
        <end position="227"/>
    </location>
</feature>
<dbReference type="InterPro" id="IPR028325">
    <property type="entry name" value="VG_K_chnl"/>
</dbReference>
<keyword evidence="5" id="KW-0406">Ion transport</keyword>
<dbReference type="Pfam" id="PF07885">
    <property type="entry name" value="Ion_trans_2"/>
    <property type="match status" value="1"/>
</dbReference>
<name>A0A345HJM9_9ACTN</name>
<evidence type="ECO:0000259" key="9">
    <source>
        <dbReference type="Pfam" id="PF07885"/>
    </source>
</evidence>
<organism evidence="10 11">
    <name type="scientific">Streptomyces paludis</name>
    <dbReference type="NCBI Taxonomy" id="2282738"/>
    <lineage>
        <taxon>Bacteria</taxon>
        <taxon>Bacillati</taxon>
        <taxon>Actinomycetota</taxon>
        <taxon>Actinomycetes</taxon>
        <taxon>Kitasatosporales</taxon>
        <taxon>Streptomycetaceae</taxon>
        <taxon>Streptomyces</taxon>
    </lineage>
</organism>
<dbReference type="AlphaFoldDB" id="A0A345HJM9"/>
<comment type="subcellular location">
    <subcellularLocation>
        <location evidence="1">Membrane</location>
        <topology evidence="1">Multi-pass membrane protein</topology>
    </subcellularLocation>
</comment>
<evidence type="ECO:0000256" key="8">
    <source>
        <dbReference type="SAM" id="Phobius"/>
    </source>
</evidence>
<evidence type="ECO:0000313" key="10">
    <source>
        <dbReference type="EMBL" id="AXG76903.1"/>
    </source>
</evidence>
<dbReference type="SUPFAM" id="SSF81324">
    <property type="entry name" value="Voltage-gated potassium channels"/>
    <property type="match status" value="1"/>
</dbReference>
<evidence type="ECO:0000256" key="3">
    <source>
        <dbReference type="ARBA" id="ARBA00022692"/>
    </source>
</evidence>
<keyword evidence="4 8" id="KW-1133">Transmembrane helix</keyword>
<dbReference type="KEGG" id="spad:DVK44_03480"/>
<dbReference type="GO" id="GO:0001508">
    <property type="term" value="P:action potential"/>
    <property type="evidence" value="ECO:0007669"/>
    <property type="project" value="TreeGrafter"/>
</dbReference>
<dbReference type="Proteomes" id="UP000253868">
    <property type="component" value="Chromosome"/>
</dbReference>
<dbReference type="Gene3D" id="1.20.5.110">
    <property type="match status" value="1"/>
</dbReference>
<keyword evidence="11" id="KW-1185">Reference proteome</keyword>
<dbReference type="EMBL" id="CP031194">
    <property type="protein sequence ID" value="AXG76903.1"/>
    <property type="molecule type" value="Genomic_DNA"/>
</dbReference>
<evidence type="ECO:0000256" key="4">
    <source>
        <dbReference type="ARBA" id="ARBA00022989"/>
    </source>
</evidence>
<accession>A0A345HJM9</accession>
<keyword evidence="7 10" id="KW-0407">Ion channel</keyword>
<dbReference type="PANTHER" id="PTHR11537">
    <property type="entry name" value="VOLTAGE-GATED POTASSIUM CHANNEL"/>
    <property type="match status" value="1"/>
</dbReference>
<feature type="transmembrane region" description="Helical" evidence="8">
    <location>
        <begin position="65"/>
        <end position="86"/>
    </location>
</feature>
<evidence type="ECO:0000313" key="11">
    <source>
        <dbReference type="Proteomes" id="UP000253868"/>
    </source>
</evidence>
<dbReference type="GO" id="GO:0005249">
    <property type="term" value="F:voltage-gated potassium channel activity"/>
    <property type="evidence" value="ECO:0007669"/>
    <property type="project" value="InterPro"/>
</dbReference>
<dbReference type="OrthoDB" id="9799090at2"/>
<keyword evidence="6 8" id="KW-0472">Membrane</keyword>
<dbReference type="InterPro" id="IPR013099">
    <property type="entry name" value="K_chnl_dom"/>
</dbReference>